<organism evidence="2 3">
    <name type="scientific">Faecalicatena faecalis</name>
    <dbReference type="NCBI Taxonomy" id="2726362"/>
    <lineage>
        <taxon>Bacteria</taxon>
        <taxon>Bacillati</taxon>
        <taxon>Bacillota</taxon>
        <taxon>Clostridia</taxon>
        <taxon>Lachnospirales</taxon>
        <taxon>Lachnospiraceae</taxon>
        <taxon>Faecalicatena</taxon>
    </lineage>
</organism>
<reference evidence="2 3" key="1">
    <citation type="submission" date="2021-06" db="EMBL/GenBank/DDBJ databases">
        <title>Faecalicatena sp. nov. isolated from porcine feces.</title>
        <authorList>
            <person name="Oh B.S."/>
            <person name="Lee J.H."/>
        </authorList>
    </citation>
    <scope>NUCLEOTIDE SEQUENCE [LARGE SCALE GENOMIC DNA]</scope>
    <source>
        <strain evidence="2 3">AGMB00832</strain>
    </source>
</reference>
<feature type="transmembrane region" description="Helical" evidence="1">
    <location>
        <begin position="149"/>
        <end position="172"/>
    </location>
</feature>
<keyword evidence="1" id="KW-1133">Transmembrane helix</keyword>
<keyword evidence="1" id="KW-0472">Membrane</keyword>
<feature type="transmembrane region" description="Helical" evidence="1">
    <location>
        <begin position="12"/>
        <end position="30"/>
    </location>
</feature>
<keyword evidence="3" id="KW-1185">Reference proteome</keyword>
<name>A0ABS6D6I7_9FIRM</name>
<feature type="transmembrane region" description="Helical" evidence="1">
    <location>
        <begin position="192"/>
        <end position="214"/>
    </location>
</feature>
<sequence>MKKELKICLPIYKILYSAAFVLILSFVRGITFVDEIGIALESPIALLTVIFCADTYLVELHNKRRDVFRLFPVKKQTTAILRRLLIQMIYLVFIAIAGYGMFYWQKPGEVMGGITSGTAFGQFLAAIPGTVLFWGIFSMTICNVVRNMWAGIGITMCIWLTLVSQAGSDFLGKWNVFSYMFRDTDQWKDLSWMYGKSLSVILAVLLILLIPVVLKKRG</sequence>
<keyword evidence="1" id="KW-0812">Transmembrane</keyword>
<evidence type="ECO:0000313" key="3">
    <source>
        <dbReference type="Proteomes" id="UP000723714"/>
    </source>
</evidence>
<evidence type="ECO:0008006" key="4">
    <source>
        <dbReference type="Google" id="ProtNLM"/>
    </source>
</evidence>
<proteinExistence type="predicted"/>
<evidence type="ECO:0000256" key="1">
    <source>
        <dbReference type="SAM" id="Phobius"/>
    </source>
</evidence>
<dbReference type="Proteomes" id="UP000723714">
    <property type="component" value="Unassembled WGS sequence"/>
</dbReference>
<feature type="transmembrane region" description="Helical" evidence="1">
    <location>
        <begin position="119"/>
        <end position="137"/>
    </location>
</feature>
<feature type="transmembrane region" description="Helical" evidence="1">
    <location>
        <begin position="36"/>
        <end position="58"/>
    </location>
</feature>
<evidence type="ECO:0000313" key="2">
    <source>
        <dbReference type="EMBL" id="MBU3877209.1"/>
    </source>
</evidence>
<dbReference type="EMBL" id="JABACJ020000016">
    <property type="protein sequence ID" value="MBU3877209.1"/>
    <property type="molecule type" value="Genomic_DNA"/>
</dbReference>
<comment type="caution">
    <text evidence="2">The sequence shown here is derived from an EMBL/GenBank/DDBJ whole genome shotgun (WGS) entry which is preliminary data.</text>
</comment>
<dbReference type="RefSeq" id="WP_216243508.1">
    <property type="nucleotide sequence ID" value="NZ_JABACJ020000016.1"/>
</dbReference>
<accession>A0ABS6D6I7</accession>
<gene>
    <name evidence="2" type="ORF">HGO97_015495</name>
</gene>
<feature type="transmembrane region" description="Helical" evidence="1">
    <location>
        <begin position="79"/>
        <end position="99"/>
    </location>
</feature>
<protein>
    <recommendedName>
        <fullName evidence="4">ABC-2 family transporter</fullName>
    </recommendedName>
</protein>